<evidence type="ECO:0000256" key="1">
    <source>
        <dbReference type="SAM" id="MobiDB-lite"/>
    </source>
</evidence>
<evidence type="ECO:0000313" key="3">
    <source>
        <dbReference type="EMBL" id="KAK4496221.1"/>
    </source>
</evidence>
<organism evidence="3 4">
    <name type="scientific">Zasmidium cellare</name>
    <name type="common">Wine cellar mold</name>
    <name type="synonym">Racodium cellare</name>
    <dbReference type="NCBI Taxonomy" id="395010"/>
    <lineage>
        <taxon>Eukaryota</taxon>
        <taxon>Fungi</taxon>
        <taxon>Dikarya</taxon>
        <taxon>Ascomycota</taxon>
        <taxon>Pezizomycotina</taxon>
        <taxon>Dothideomycetes</taxon>
        <taxon>Dothideomycetidae</taxon>
        <taxon>Mycosphaerellales</taxon>
        <taxon>Mycosphaerellaceae</taxon>
        <taxon>Zasmidium</taxon>
    </lineage>
</organism>
<name>A0ABR0E4R9_ZASCE</name>
<protein>
    <submittedName>
        <fullName evidence="3">Uncharacterized protein</fullName>
    </submittedName>
</protein>
<feature type="transmembrane region" description="Helical" evidence="2">
    <location>
        <begin position="84"/>
        <end position="111"/>
    </location>
</feature>
<feature type="region of interest" description="Disordered" evidence="1">
    <location>
        <begin position="148"/>
        <end position="220"/>
    </location>
</feature>
<comment type="caution">
    <text evidence="3">The sequence shown here is derived from an EMBL/GenBank/DDBJ whole genome shotgun (WGS) entry which is preliminary data.</text>
</comment>
<keyword evidence="4" id="KW-1185">Reference proteome</keyword>
<reference evidence="3 4" key="1">
    <citation type="journal article" date="2023" name="G3 (Bethesda)">
        <title>A chromosome-level genome assembly of Zasmidium syzygii isolated from banana leaves.</title>
        <authorList>
            <person name="van Westerhoven A.C."/>
            <person name="Mehrabi R."/>
            <person name="Talebi R."/>
            <person name="Steentjes M.B.F."/>
            <person name="Corcolon B."/>
            <person name="Chong P.A."/>
            <person name="Kema G.H.J."/>
            <person name="Seidl M.F."/>
        </authorList>
    </citation>
    <scope>NUCLEOTIDE SEQUENCE [LARGE SCALE GENOMIC DNA]</scope>
    <source>
        <strain evidence="3 4">P124</strain>
    </source>
</reference>
<dbReference type="EMBL" id="JAXOVC010000010">
    <property type="protein sequence ID" value="KAK4496221.1"/>
    <property type="molecule type" value="Genomic_DNA"/>
</dbReference>
<sequence>MAQDFVPMTFEGLEHAYLHTKAAAAWLMDLLLSFILKPTVQGVLMVFFYCLVGASAISFAHVLWPWVLTTCTTLIVTVLSMAKTIIVAILDGVTSLLAMVVGLGTTASGWLKRDKLAYYELDHGPDDTPWQASSSLISRDDGHKLDEGRYNGLLPYDNDASGDELASPPPFATHKSPRTPRGRPPAPHRASSPGPEQEHYSRLADAGERSKSTRRSVRGN</sequence>
<evidence type="ECO:0000313" key="4">
    <source>
        <dbReference type="Proteomes" id="UP001305779"/>
    </source>
</evidence>
<dbReference type="Proteomes" id="UP001305779">
    <property type="component" value="Unassembled WGS sequence"/>
</dbReference>
<keyword evidence="2" id="KW-0472">Membrane</keyword>
<feature type="compositionally biased region" description="Basic and acidic residues" evidence="1">
    <location>
        <begin position="196"/>
        <end position="211"/>
    </location>
</feature>
<proteinExistence type="predicted"/>
<evidence type="ECO:0000256" key="2">
    <source>
        <dbReference type="SAM" id="Phobius"/>
    </source>
</evidence>
<accession>A0ABR0E4R9</accession>
<keyword evidence="2" id="KW-1133">Transmembrane helix</keyword>
<gene>
    <name evidence="3" type="ORF">PRZ48_012201</name>
</gene>
<keyword evidence="2" id="KW-0812">Transmembrane</keyword>